<organism evidence="8 9">
    <name type="scientific">Aphanomyces stellatus</name>
    <dbReference type="NCBI Taxonomy" id="120398"/>
    <lineage>
        <taxon>Eukaryota</taxon>
        <taxon>Sar</taxon>
        <taxon>Stramenopiles</taxon>
        <taxon>Oomycota</taxon>
        <taxon>Saprolegniomycetes</taxon>
        <taxon>Saprolegniales</taxon>
        <taxon>Verrucalvaceae</taxon>
        <taxon>Aphanomyces</taxon>
    </lineage>
</organism>
<dbReference type="EMBL" id="CAADRA010005191">
    <property type="protein sequence ID" value="VFT86756.1"/>
    <property type="molecule type" value="Genomic_DNA"/>
</dbReference>
<gene>
    <name evidence="8" type="primary">Aste57867_9877</name>
    <name evidence="7" type="ORF">As57867_009838</name>
    <name evidence="8" type="ORF">ASTE57867_9877</name>
</gene>
<evidence type="ECO:0000256" key="4">
    <source>
        <dbReference type="ARBA" id="ARBA00023136"/>
    </source>
</evidence>
<evidence type="ECO:0000313" key="7">
    <source>
        <dbReference type="EMBL" id="KAF0699540.1"/>
    </source>
</evidence>
<keyword evidence="4 5" id="KW-0472">Membrane</keyword>
<dbReference type="OrthoDB" id="655540at2759"/>
<feature type="transmembrane region" description="Helical" evidence="5">
    <location>
        <begin position="125"/>
        <end position="144"/>
    </location>
</feature>
<feature type="transmembrane region" description="Helical" evidence="5">
    <location>
        <begin position="432"/>
        <end position="450"/>
    </location>
</feature>
<evidence type="ECO:0000256" key="2">
    <source>
        <dbReference type="ARBA" id="ARBA00022692"/>
    </source>
</evidence>
<feature type="transmembrane region" description="Helical" evidence="5">
    <location>
        <begin position="225"/>
        <end position="248"/>
    </location>
</feature>
<feature type="transmembrane region" description="Helical" evidence="5">
    <location>
        <begin position="400"/>
        <end position="420"/>
    </location>
</feature>
<evidence type="ECO:0000256" key="3">
    <source>
        <dbReference type="ARBA" id="ARBA00022989"/>
    </source>
</evidence>
<feature type="transmembrane region" description="Helical" evidence="5">
    <location>
        <begin position="151"/>
        <end position="173"/>
    </location>
</feature>
<reference evidence="8 9" key="1">
    <citation type="submission" date="2019-03" db="EMBL/GenBank/DDBJ databases">
        <authorList>
            <person name="Gaulin E."/>
            <person name="Dumas B."/>
        </authorList>
    </citation>
    <scope>NUCLEOTIDE SEQUENCE [LARGE SCALE GENOMIC DNA]</scope>
    <source>
        <strain evidence="8">CBS 568.67</strain>
    </source>
</reference>
<dbReference type="GO" id="GO:0005774">
    <property type="term" value="C:vacuolar membrane"/>
    <property type="evidence" value="ECO:0007669"/>
    <property type="project" value="TreeGrafter"/>
</dbReference>
<dbReference type="Pfam" id="PF01490">
    <property type="entry name" value="Aa_trans"/>
    <property type="match status" value="1"/>
</dbReference>
<proteinExistence type="predicted"/>
<dbReference type="AlphaFoldDB" id="A0A485KPE8"/>
<keyword evidence="9" id="KW-1185">Reference proteome</keyword>
<dbReference type="Proteomes" id="UP000332933">
    <property type="component" value="Unassembled WGS sequence"/>
</dbReference>
<feature type="transmembrane region" description="Helical" evidence="5">
    <location>
        <begin position="12"/>
        <end position="33"/>
    </location>
</feature>
<evidence type="ECO:0000313" key="9">
    <source>
        <dbReference type="Proteomes" id="UP000332933"/>
    </source>
</evidence>
<evidence type="ECO:0000259" key="6">
    <source>
        <dbReference type="Pfam" id="PF01490"/>
    </source>
</evidence>
<dbReference type="PANTHER" id="PTHR22950">
    <property type="entry name" value="AMINO ACID TRANSPORTER"/>
    <property type="match status" value="1"/>
</dbReference>
<feature type="transmembrane region" description="Helical" evidence="5">
    <location>
        <begin position="193"/>
        <end position="213"/>
    </location>
</feature>
<evidence type="ECO:0000256" key="1">
    <source>
        <dbReference type="ARBA" id="ARBA00004141"/>
    </source>
</evidence>
<sequence>MGLQLLTGRDAIVIIHLVCCVCGVGSLSMPYIFSQAGPTYSSVAFVLNCFFNTYATVALSLCFLKLRHLAHIHTYSDLAVHLWGPKGAYIIQATQLTSCFLLPVAFLVLGGATLLPAIFDGAIDVSTTVWILIMAIILLPIIYIRVLHEAYIVLISGAAATILADALATIDAYVSHGRELYEPTDNISVTHVLNTFGAFALAYGAAVVVPQIQRHHPNPENMPRALIWGMLLISAFYVTLGALGYAHFGCASPSNLLLQMSSGSPRRRIAYLFMQVHISVAFAVFMNPFFISCERVLFPNQALLDDEEESQADDAAFQQLETPKDIINEANKPMVGAAVVAITPKDTSTHDNTSATTDKEASTSKYSENARRIVFRTLMVGIQCFLAMLTQSSFSDIADLVGASVMNICSVILPLMLYYKLFKDEMSRTHKVVCWAVIIVSIGLGTYSSIKAIVNIVDNASQYKLFASVAAKKRTEYPYCPAGYMDRKAPWLDSFTM</sequence>
<dbReference type="InterPro" id="IPR013057">
    <property type="entry name" value="AA_transpt_TM"/>
</dbReference>
<feature type="transmembrane region" description="Helical" evidence="5">
    <location>
        <begin position="45"/>
        <end position="64"/>
    </location>
</feature>
<feature type="transmembrane region" description="Helical" evidence="5">
    <location>
        <begin position="99"/>
        <end position="119"/>
    </location>
</feature>
<keyword evidence="3 5" id="KW-1133">Transmembrane helix</keyword>
<evidence type="ECO:0000256" key="5">
    <source>
        <dbReference type="SAM" id="Phobius"/>
    </source>
</evidence>
<feature type="transmembrane region" description="Helical" evidence="5">
    <location>
        <begin position="268"/>
        <end position="291"/>
    </location>
</feature>
<dbReference type="PANTHER" id="PTHR22950:SF349">
    <property type="entry name" value="AMINO ACID TRANSPORTER TRANSMEMBRANE DOMAIN-CONTAINING PROTEIN"/>
    <property type="match status" value="1"/>
</dbReference>
<keyword evidence="2 5" id="KW-0812">Transmembrane</keyword>
<dbReference type="GO" id="GO:0015179">
    <property type="term" value="F:L-amino acid transmembrane transporter activity"/>
    <property type="evidence" value="ECO:0007669"/>
    <property type="project" value="TreeGrafter"/>
</dbReference>
<comment type="subcellular location">
    <subcellularLocation>
        <location evidence="1">Membrane</location>
        <topology evidence="1">Multi-pass membrane protein</topology>
    </subcellularLocation>
</comment>
<dbReference type="EMBL" id="VJMH01005170">
    <property type="protein sequence ID" value="KAF0699540.1"/>
    <property type="molecule type" value="Genomic_DNA"/>
</dbReference>
<feature type="domain" description="Amino acid transporter transmembrane" evidence="6">
    <location>
        <begin position="13"/>
        <end position="453"/>
    </location>
</feature>
<feature type="transmembrane region" description="Helical" evidence="5">
    <location>
        <begin position="373"/>
        <end position="394"/>
    </location>
</feature>
<protein>
    <submittedName>
        <fullName evidence="8">Aste57867_9877 protein</fullName>
    </submittedName>
</protein>
<accession>A0A485KPE8</accession>
<reference evidence="7" key="2">
    <citation type="submission" date="2019-06" db="EMBL/GenBank/DDBJ databases">
        <title>Genomics analysis of Aphanomyces spp. identifies a new class of oomycete effector associated with host adaptation.</title>
        <authorList>
            <person name="Gaulin E."/>
        </authorList>
    </citation>
    <scope>NUCLEOTIDE SEQUENCE</scope>
    <source>
        <strain evidence="7">CBS 578.67</strain>
    </source>
</reference>
<evidence type="ECO:0000313" key="8">
    <source>
        <dbReference type="EMBL" id="VFT86756.1"/>
    </source>
</evidence>
<name>A0A485KPE8_9STRA</name>